<feature type="transmembrane region" description="Helical" evidence="6">
    <location>
        <begin position="113"/>
        <end position="132"/>
    </location>
</feature>
<dbReference type="GO" id="GO:0005886">
    <property type="term" value="C:plasma membrane"/>
    <property type="evidence" value="ECO:0007669"/>
    <property type="project" value="TreeGrafter"/>
</dbReference>
<feature type="transmembrane region" description="Helical" evidence="6">
    <location>
        <begin position="211"/>
        <end position="232"/>
    </location>
</feature>
<dbReference type="EMBL" id="LXJU01000018">
    <property type="protein sequence ID" value="OGE50012.1"/>
    <property type="molecule type" value="Genomic_DNA"/>
</dbReference>
<evidence type="ECO:0000256" key="1">
    <source>
        <dbReference type="ARBA" id="ARBA00004141"/>
    </source>
</evidence>
<reference evidence="7 8" key="1">
    <citation type="journal article" date="2016" name="Sci. Rep.">
        <title>Penicillium arizonense, a new, genome sequenced fungal species, reveals a high chemical diversity in secreted metabolites.</title>
        <authorList>
            <person name="Grijseels S."/>
            <person name="Nielsen J.C."/>
            <person name="Randelovic M."/>
            <person name="Nielsen J."/>
            <person name="Nielsen K.F."/>
            <person name="Workman M."/>
            <person name="Frisvad J.C."/>
        </authorList>
    </citation>
    <scope>NUCLEOTIDE SEQUENCE [LARGE SCALE GENOMIC DNA]</scope>
    <source>
        <strain evidence="7 8">CBS 141311</strain>
    </source>
</reference>
<feature type="transmembrane region" description="Helical" evidence="6">
    <location>
        <begin position="428"/>
        <end position="446"/>
    </location>
</feature>
<feature type="region of interest" description="Disordered" evidence="5">
    <location>
        <begin position="1"/>
        <end position="24"/>
    </location>
</feature>
<dbReference type="PANTHER" id="PTHR11040">
    <property type="entry name" value="ZINC/IRON TRANSPORTER"/>
    <property type="match status" value="1"/>
</dbReference>
<accession>A0A1F5L9Y3</accession>
<keyword evidence="4 6" id="KW-0472">Membrane</keyword>
<organism evidence="7 8">
    <name type="scientific">Penicillium arizonense</name>
    <dbReference type="NCBI Taxonomy" id="1835702"/>
    <lineage>
        <taxon>Eukaryota</taxon>
        <taxon>Fungi</taxon>
        <taxon>Dikarya</taxon>
        <taxon>Ascomycota</taxon>
        <taxon>Pezizomycotina</taxon>
        <taxon>Eurotiomycetes</taxon>
        <taxon>Eurotiomycetidae</taxon>
        <taxon>Eurotiales</taxon>
        <taxon>Aspergillaceae</taxon>
        <taxon>Penicillium</taxon>
    </lineage>
</organism>
<dbReference type="Proteomes" id="UP000177622">
    <property type="component" value="Unassembled WGS sequence"/>
</dbReference>
<feature type="compositionally biased region" description="Basic and acidic residues" evidence="5">
    <location>
        <begin position="69"/>
        <end position="78"/>
    </location>
</feature>
<feature type="region of interest" description="Disordered" evidence="5">
    <location>
        <begin position="284"/>
        <end position="336"/>
    </location>
</feature>
<dbReference type="GeneID" id="34579219"/>
<sequence length="557" mass="61038">MNCPSRTDDTLLHDEWNQNPPRFASDLTTRQDLIGISNAREKKDDENGLALLQGLSNWAYVHPLEISDPGKRLHEGREASTGPLAPQKTNLSIGRGELHPNKTSSSYQTFKDWARWLLSVLCVSALISYDSLSKYFISKPPLVLEAPFPVEQQDPEPAKRSSCATGGVRGAAYDLPLHVAALFIILGTSTIACAFPILATRFQRLHIPASFLFFVSHFGTGVLIATAFVHLLPTAFESLNDPCLSSFWTSDYPAMPGAIALAGVFFITVIEMVFSPAQSICRGGNHGSPQNSSSPCSDRDVPAKLDDPTSVEPRAQSSHSATLDCRPHVRDMGPLVGRSSSISRAINRMGDESGEIVRVSSAPEVQTHHEKENGAIQPDVERDEDRHVLTPEQKQKKETMQVYLLEMGILFHSVFIGMSLSVSIGNEFVILLIAIVFHQTFEGLALGSRIASLPWSEKQLQPWFMSLAYGCTTPIGQAIGLATHRLYSPDSEIGLLVVGIMNAISAGLLIFASLVELMSEDFLSDESWRILRGRRRVYACLLVFLGAFCMSIVGAWA</sequence>
<dbReference type="PANTHER" id="PTHR11040:SF55">
    <property type="entry name" value="MEMBRANE ZINC ION TRANSPORTER, PUTATIVE (AFU_ORTHOLOGUE AFUA_6G00470)-RELATED"/>
    <property type="match status" value="1"/>
</dbReference>
<keyword evidence="8" id="KW-1185">Reference proteome</keyword>
<evidence type="ECO:0000256" key="4">
    <source>
        <dbReference type="ARBA" id="ARBA00023136"/>
    </source>
</evidence>
<feature type="transmembrane region" description="Helical" evidence="6">
    <location>
        <begin position="493"/>
        <end position="515"/>
    </location>
</feature>
<dbReference type="Pfam" id="PF02535">
    <property type="entry name" value="Zip"/>
    <property type="match status" value="1"/>
</dbReference>
<keyword evidence="2 6" id="KW-0812">Transmembrane</keyword>
<feature type="compositionally biased region" description="Basic and acidic residues" evidence="5">
    <location>
        <begin position="366"/>
        <end position="389"/>
    </location>
</feature>
<evidence type="ECO:0000256" key="2">
    <source>
        <dbReference type="ARBA" id="ARBA00022692"/>
    </source>
</evidence>
<keyword evidence="3 6" id="KW-1133">Transmembrane helix</keyword>
<name>A0A1F5L9Y3_PENAI</name>
<evidence type="ECO:0000313" key="7">
    <source>
        <dbReference type="EMBL" id="OGE50012.1"/>
    </source>
</evidence>
<feature type="compositionally biased region" description="Polar residues" evidence="5">
    <location>
        <begin position="287"/>
        <end position="296"/>
    </location>
</feature>
<protein>
    <submittedName>
        <fullName evidence="7">Uncharacterized protein</fullName>
    </submittedName>
</protein>
<evidence type="ECO:0000256" key="6">
    <source>
        <dbReference type="SAM" id="Phobius"/>
    </source>
</evidence>
<feature type="compositionally biased region" description="Basic and acidic residues" evidence="5">
    <location>
        <begin position="1"/>
        <end position="16"/>
    </location>
</feature>
<feature type="transmembrane region" description="Helical" evidence="6">
    <location>
        <begin position="177"/>
        <end position="199"/>
    </location>
</feature>
<dbReference type="OrthoDB" id="448280at2759"/>
<dbReference type="InterPro" id="IPR003689">
    <property type="entry name" value="ZIP"/>
</dbReference>
<dbReference type="GO" id="GO:0005385">
    <property type="term" value="F:zinc ion transmembrane transporter activity"/>
    <property type="evidence" value="ECO:0007669"/>
    <property type="project" value="TreeGrafter"/>
</dbReference>
<evidence type="ECO:0000313" key="8">
    <source>
        <dbReference type="Proteomes" id="UP000177622"/>
    </source>
</evidence>
<evidence type="ECO:0000256" key="3">
    <source>
        <dbReference type="ARBA" id="ARBA00022989"/>
    </source>
</evidence>
<dbReference type="AlphaFoldDB" id="A0A1F5L9Y3"/>
<comment type="subcellular location">
    <subcellularLocation>
        <location evidence="1">Membrane</location>
        <topology evidence="1">Multi-pass membrane protein</topology>
    </subcellularLocation>
</comment>
<feature type="region of interest" description="Disordered" evidence="5">
    <location>
        <begin position="361"/>
        <end position="389"/>
    </location>
</feature>
<comment type="caution">
    <text evidence="7">The sequence shown here is derived from an EMBL/GenBank/DDBJ whole genome shotgun (WGS) entry which is preliminary data.</text>
</comment>
<feature type="transmembrane region" description="Helical" evidence="6">
    <location>
        <begin position="536"/>
        <end position="556"/>
    </location>
</feature>
<feature type="transmembrane region" description="Helical" evidence="6">
    <location>
        <begin position="402"/>
        <end position="422"/>
    </location>
</feature>
<gene>
    <name evidence="7" type="ORF">PENARI_c018G01354</name>
</gene>
<dbReference type="RefSeq" id="XP_022485463.1">
    <property type="nucleotide sequence ID" value="XM_022634485.1"/>
</dbReference>
<proteinExistence type="predicted"/>
<feature type="region of interest" description="Disordered" evidence="5">
    <location>
        <begin position="69"/>
        <end position="104"/>
    </location>
</feature>
<feature type="compositionally biased region" description="Basic and acidic residues" evidence="5">
    <location>
        <begin position="297"/>
        <end position="307"/>
    </location>
</feature>
<evidence type="ECO:0000256" key="5">
    <source>
        <dbReference type="SAM" id="MobiDB-lite"/>
    </source>
</evidence>
<feature type="transmembrane region" description="Helical" evidence="6">
    <location>
        <begin position="467"/>
        <end position="487"/>
    </location>
</feature>
<feature type="transmembrane region" description="Helical" evidence="6">
    <location>
        <begin position="252"/>
        <end position="274"/>
    </location>
</feature>
<dbReference type="STRING" id="1835702.A0A1F5L9Y3"/>